<evidence type="ECO:0000259" key="8">
    <source>
        <dbReference type="Pfam" id="PF01694"/>
    </source>
</evidence>
<dbReference type="InterPro" id="IPR050925">
    <property type="entry name" value="Rhomboid_protease_S54"/>
</dbReference>
<keyword evidence="5 7" id="KW-1133">Transmembrane helix</keyword>
<evidence type="ECO:0000313" key="10">
    <source>
        <dbReference type="Proteomes" id="UP000000709"/>
    </source>
</evidence>
<accession>G3AQA6</accession>
<dbReference type="RefSeq" id="XP_007376231.1">
    <property type="nucleotide sequence ID" value="XM_007376169.1"/>
</dbReference>
<dbReference type="PANTHER" id="PTHR43731">
    <property type="entry name" value="RHOMBOID PROTEASE"/>
    <property type="match status" value="1"/>
</dbReference>
<feature type="transmembrane region" description="Helical" evidence="7">
    <location>
        <begin position="97"/>
        <end position="117"/>
    </location>
</feature>
<dbReference type="Pfam" id="PF01694">
    <property type="entry name" value="Rhomboid"/>
    <property type="match status" value="1"/>
</dbReference>
<protein>
    <recommendedName>
        <fullName evidence="8">Peptidase S54 rhomboid domain-containing protein</fullName>
    </recommendedName>
</protein>
<feature type="domain" description="Peptidase S54 rhomboid" evidence="8">
    <location>
        <begin position="167"/>
        <end position="311"/>
    </location>
</feature>
<keyword evidence="10" id="KW-1185">Reference proteome</keyword>
<dbReference type="HOGENOM" id="CLU_034022_2_1_1"/>
<dbReference type="GO" id="GO:0005743">
    <property type="term" value="C:mitochondrial inner membrane"/>
    <property type="evidence" value="ECO:0007669"/>
    <property type="project" value="EnsemblFungi"/>
</dbReference>
<comment type="subcellular location">
    <subcellularLocation>
        <location evidence="1">Membrane</location>
        <topology evidence="1">Multi-pass membrane protein</topology>
    </subcellularLocation>
</comment>
<dbReference type="GeneID" id="18874153"/>
<feature type="transmembrane region" description="Helical" evidence="7">
    <location>
        <begin position="235"/>
        <end position="255"/>
    </location>
</feature>
<dbReference type="EMBL" id="GL996503">
    <property type="protein sequence ID" value="EGW31453.1"/>
    <property type="molecule type" value="Genomic_DNA"/>
</dbReference>
<dbReference type="KEGG" id="spaa:SPAPADRAFT_62024"/>
<keyword evidence="6 7" id="KW-0472">Membrane</keyword>
<name>G3AQA6_SPAPN</name>
<dbReference type="SUPFAM" id="SSF144091">
    <property type="entry name" value="Rhomboid-like"/>
    <property type="match status" value="1"/>
</dbReference>
<dbReference type="GO" id="GO:0010821">
    <property type="term" value="P:regulation of mitochondrion organization"/>
    <property type="evidence" value="ECO:0007669"/>
    <property type="project" value="EnsemblFungi"/>
</dbReference>
<dbReference type="GO" id="GO:0004252">
    <property type="term" value="F:serine-type endopeptidase activity"/>
    <property type="evidence" value="ECO:0007669"/>
    <property type="project" value="EnsemblFungi"/>
</dbReference>
<dbReference type="InterPro" id="IPR022764">
    <property type="entry name" value="Peptidase_S54_rhomboid_dom"/>
</dbReference>
<reference evidence="9 10" key="1">
    <citation type="journal article" date="2011" name="Proc. Natl. Acad. Sci. U.S.A.">
        <title>Comparative genomics of xylose-fermenting fungi for enhanced biofuel production.</title>
        <authorList>
            <person name="Wohlbach D.J."/>
            <person name="Kuo A."/>
            <person name="Sato T.K."/>
            <person name="Potts K.M."/>
            <person name="Salamov A.A."/>
            <person name="LaButti K.M."/>
            <person name="Sun H."/>
            <person name="Clum A."/>
            <person name="Pangilinan J.L."/>
            <person name="Lindquist E.A."/>
            <person name="Lucas S."/>
            <person name="Lapidus A."/>
            <person name="Jin M."/>
            <person name="Gunawan C."/>
            <person name="Balan V."/>
            <person name="Dale B.E."/>
            <person name="Jeffries T.W."/>
            <person name="Zinkel R."/>
            <person name="Barry K.W."/>
            <person name="Grigoriev I.V."/>
            <person name="Gasch A.P."/>
        </authorList>
    </citation>
    <scope>NUCLEOTIDE SEQUENCE [LARGE SCALE GENOMIC DNA]</scope>
    <source>
        <strain evidence="10">NRRL Y-27907 / 11-Y1</strain>
    </source>
</reference>
<dbReference type="FunCoup" id="G3AQA6">
    <property type="interactions" value="631"/>
</dbReference>
<evidence type="ECO:0000313" key="9">
    <source>
        <dbReference type="EMBL" id="EGW31453.1"/>
    </source>
</evidence>
<keyword evidence="4" id="KW-0378">Hydrolase</keyword>
<evidence type="ECO:0000256" key="7">
    <source>
        <dbReference type="SAM" id="Phobius"/>
    </source>
</evidence>
<evidence type="ECO:0000256" key="5">
    <source>
        <dbReference type="ARBA" id="ARBA00022989"/>
    </source>
</evidence>
<comment type="similarity">
    <text evidence="2">Belongs to the peptidase S54 family.</text>
</comment>
<dbReference type="AlphaFoldDB" id="G3AQA6"/>
<dbReference type="STRING" id="619300.G3AQA6"/>
<feature type="transmembrane region" description="Helical" evidence="7">
    <location>
        <begin position="295"/>
        <end position="314"/>
    </location>
</feature>
<evidence type="ECO:0000256" key="3">
    <source>
        <dbReference type="ARBA" id="ARBA00022692"/>
    </source>
</evidence>
<dbReference type="InParanoid" id="G3AQA6"/>
<dbReference type="OMA" id="LWYPRIA"/>
<gene>
    <name evidence="9" type="ORF">SPAPADRAFT_62024</name>
</gene>
<dbReference type="eggNOG" id="KOG2980">
    <property type="taxonomic scope" value="Eukaryota"/>
</dbReference>
<sequence length="328" mass="37262">MLSPFTRQFSTGLRTNLFFSNANLSSARYAKGLQKTITPRVPILKSAFGPNFNRQFTYFKKTIISQVNGNGIRRSTTWNNYNKYHNRSNWDRLKKPFIFTVAFSVATTVVTPYLFDYTPMKYFKRNPRALVWSIVALNAVVFLMWKVPSLQRYTMQYGIMFKDNLQSVWTMLGSAFSHQSFGHILVNMFALQSFGTTLCAVLGVANFTILYLNSAVISSFAALAIPTLMRSSLSFASLGASGAVFSVFAAFSYLIPKAPIALFFFPIPGGAWMLFLGTFAWNVAGVVLRWGVYDYAAHIGGSLVGLAYAYWYNIKRKEELRRRQIRWF</sequence>
<evidence type="ECO:0000256" key="6">
    <source>
        <dbReference type="ARBA" id="ARBA00023136"/>
    </source>
</evidence>
<evidence type="ECO:0000256" key="1">
    <source>
        <dbReference type="ARBA" id="ARBA00004141"/>
    </source>
</evidence>
<evidence type="ECO:0000256" key="4">
    <source>
        <dbReference type="ARBA" id="ARBA00022801"/>
    </source>
</evidence>
<keyword evidence="3 7" id="KW-0812">Transmembrane</keyword>
<feature type="transmembrane region" description="Helical" evidence="7">
    <location>
        <begin position="129"/>
        <end position="147"/>
    </location>
</feature>
<organism evidence="10">
    <name type="scientific">Spathaspora passalidarum (strain NRRL Y-27907 / 11-Y1)</name>
    <dbReference type="NCBI Taxonomy" id="619300"/>
    <lineage>
        <taxon>Eukaryota</taxon>
        <taxon>Fungi</taxon>
        <taxon>Dikarya</taxon>
        <taxon>Ascomycota</taxon>
        <taxon>Saccharomycotina</taxon>
        <taxon>Pichiomycetes</taxon>
        <taxon>Debaryomycetaceae</taxon>
        <taxon>Spathaspora</taxon>
    </lineage>
</organism>
<dbReference type="Proteomes" id="UP000000709">
    <property type="component" value="Unassembled WGS sequence"/>
</dbReference>
<feature type="transmembrane region" description="Helical" evidence="7">
    <location>
        <begin position="262"/>
        <end position="283"/>
    </location>
</feature>
<dbReference type="FunFam" id="1.20.1540.10:FF:000012">
    <property type="entry name" value="Rhomboid family protein"/>
    <property type="match status" value="1"/>
</dbReference>
<evidence type="ECO:0000256" key="2">
    <source>
        <dbReference type="ARBA" id="ARBA00009045"/>
    </source>
</evidence>
<dbReference type="InterPro" id="IPR035952">
    <property type="entry name" value="Rhomboid-like_sf"/>
</dbReference>
<dbReference type="OrthoDB" id="10260614at2759"/>
<feature type="transmembrane region" description="Helical" evidence="7">
    <location>
        <begin position="198"/>
        <end position="223"/>
    </location>
</feature>
<dbReference type="GO" id="GO:0006465">
    <property type="term" value="P:signal peptide processing"/>
    <property type="evidence" value="ECO:0007669"/>
    <property type="project" value="EnsemblFungi"/>
</dbReference>
<dbReference type="PANTHER" id="PTHR43731:SF14">
    <property type="entry name" value="PRESENILIN-ASSOCIATED RHOMBOID-LIKE PROTEIN, MITOCHONDRIAL"/>
    <property type="match status" value="1"/>
</dbReference>
<dbReference type="Gene3D" id="1.20.1540.10">
    <property type="entry name" value="Rhomboid-like"/>
    <property type="match status" value="1"/>
</dbReference>
<proteinExistence type="inferred from homology"/>